<accession>A0A2N0ZHB1</accession>
<feature type="domain" description="Peptidase M14" evidence="10">
    <location>
        <begin position="108"/>
        <end position="392"/>
    </location>
</feature>
<keyword evidence="6" id="KW-0862">Zinc</keyword>
<evidence type="ECO:0000256" key="7">
    <source>
        <dbReference type="ARBA" id="ARBA00023049"/>
    </source>
</evidence>
<organism evidence="11 12">
    <name type="scientific">Cytobacillus horneckiae</name>
    <dbReference type="NCBI Taxonomy" id="549687"/>
    <lineage>
        <taxon>Bacteria</taxon>
        <taxon>Bacillati</taxon>
        <taxon>Bacillota</taxon>
        <taxon>Bacilli</taxon>
        <taxon>Bacillales</taxon>
        <taxon>Bacillaceae</taxon>
        <taxon>Cytobacillus</taxon>
    </lineage>
</organism>
<sequence length="394" mass="44567">MRVHVRSGDSLWYYSQLFMLPVNLLVDSNRKINPTALQIGQEVQIPGFNVSEYTIKQGDTLWKLATARNLSVDVLLLLNQHVNPNALSIGTMLSLPTRIITPLMDRKRSYGYQTLLNDLDKIQNAYPFIRVDVIGESVLGQPIYELKIGNGQKKVHINASFHANEWITTPILMALLNSYLLSLTNAKPLRGLATMPFYNETELSIVPMVNPDGVDLVLSGPPTEVREQVLEMNQGSDEFSGWKANIRGVDLNKQYPANWEIEQGRNPDIPSPRDFPGKQPLTEPEAIALAELVRESNFDRVLAFHTQGEEFYWGYEGLEPPESAVIAEEFARVSGYRSVQNIDSYAGFKDWFIQDYRKPGFTMELGKGVNPLPLSQYEDIYEEMLGVFLASLYM</sequence>
<proteinExistence type="inferred from homology"/>
<feature type="active site" description="Proton donor/acceptor" evidence="8">
    <location>
        <position position="364"/>
    </location>
</feature>
<dbReference type="InterPro" id="IPR057246">
    <property type="entry name" value="CARBOXYPEPT_ZN_1"/>
</dbReference>
<feature type="domain" description="LysM" evidence="9">
    <location>
        <begin position="1"/>
        <end position="45"/>
    </location>
</feature>
<evidence type="ECO:0000313" key="11">
    <source>
        <dbReference type="EMBL" id="PKG28892.1"/>
    </source>
</evidence>
<gene>
    <name evidence="11" type="ORF">CWS20_11095</name>
</gene>
<dbReference type="PANTHER" id="PTHR11705">
    <property type="entry name" value="PROTEASE FAMILY M14 CARBOXYPEPTIDASE A,B"/>
    <property type="match status" value="1"/>
</dbReference>
<protein>
    <submittedName>
        <fullName evidence="11">Peptidase M14</fullName>
    </submittedName>
</protein>
<comment type="cofactor">
    <cofactor evidence="1">
        <name>Zn(2+)</name>
        <dbReference type="ChEBI" id="CHEBI:29105"/>
    </cofactor>
</comment>
<dbReference type="PANTHER" id="PTHR11705:SF143">
    <property type="entry name" value="SLL0236 PROTEIN"/>
    <property type="match status" value="1"/>
</dbReference>
<dbReference type="SMART" id="SM00257">
    <property type="entry name" value="LysM"/>
    <property type="match status" value="2"/>
</dbReference>
<dbReference type="Gene3D" id="3.10.350.10">
    <property type="entry name" value="LysM domain"/>
    <property type="match status" value="2"/>
</dbReference>
<dbReference type="InterPro" id="IPR000834">
    <property type="entry name" value="Peptidase_M14"/>
</dbReference>
<dbReference type="Gene3D" id="3.40.630.10">
    <property type="entry name" value="Zn peptidases"/>
    <property type="match status" value="1"/>
</dbReference>
<dbReference type="CDD" id="cd06229">
    <property type="entry name" value="M14_Endopeptidase_I"/>
    <property type="match status" value="1"/>
</dbReference>
<evidence type="ECO:0000256" key="3">
    <source>
        <dbReference type="ARBA" id="ARBA00022670"/>
    </source>
</evidence>
<comment type="caution">
    <text evidence="11">The sequence shown here is derived from an EMBL/GenBank/DDBJ whole genome shotgun (WGS) entry which is preliminary data.</text>
</comment>
<dbReference type="CDD" id="cd00118">
    <property type="entry name" value="LysM"/>
    <property type="match status" value="2"/>
</dbReference>
<dbReference type="SUPFAM" id="SSF54106">
    <property type="entry name" value="LysM domain"/>
    <property type="match status" value="1"/>
</dbReference>
<keyword evidence="3" id="KW-0645">Protease</keyword>
<evidence type="ECO:0000256" key="4">
    <source>
        <dbReference type="ARBA" id="ARBA00022723"/>
    </source>
</evidence>
<evidence type="ECO:0000256" key="8">
    <source>
        <dbReference type="PROSITE-ProRule" id="PRU01379"/>
    </source>
</evidence>
<dbReference type="Pfam" id="PF01476">
    <property type="entry name" value="LysM"/>
    <property type="match status" value="2"/>
</dbReference>
<dbReference type="PROSITE" id="PS00132">
    <property type="entry name" value="CARBOXYPEPT_ZN_1"/>
    <property type="match status" value="1"/>
</dbReference>
<dbReference type="SUPFAM" id="SSF53187">
    <property type="entry name" value="Zn-dependent exopeptidases"/>
    <property type="match status" value="1"/>
</dbReference>
<comment type="similarity">
    <text evidence="2 8">Belongs to the peptidase M14 family.</text>
</comment>
<evidence type="ECO:0000259" key="10">
    <source>
        <dbReference type="PROSITE" id="PS52035"/>
    </source>
</evidence>
<evidence type="ECO:0000256" key="6">
    <source>
        <dbReference type="ARBA" id="ARBA00022833"/>
    </source>
</evidence>
<evidence type="ECO:0000259" key="9">
    <source>
        <dbReference type="PROSITE" id="PS51782"/>
    </source>
</evidence>
<dbReference type="GO" id="GO:0004181">
    <property type="term" value="F:metallocarboxypeptidase activity"/>
    <property type="evidence" value="ECO:0007669"/>
    <property type="project" value="InterPro"/>
</dbReference>
<reference evidence="11 12" key="1">
    <citation type="journal article" date="2010" name="Int. J. Syst. Evol. Microbiol.">
        <title>Bacillus horneckiae sp. nov., isolated from a spacecraft-assembly clean room.</title>
        <authorList>
            <person name="Vaishampayan P."/>
            <person name="Probst A."/>
            <person name="Krishnamurthi S."/>
            <person name="Ghosh S."/>
            <person name="Osman S."/>
            <person name="McDowall A."/>
            <person name="Ruckmani A."/>
            <person name="Mayilraj S."/>
            <person name="Venkateswaran K."/>
        </authorList>
    </citation>
    <scope>NUCLEOTIDE SEQUENCE [LARGE SCALE GENOMIC DNA]</scope>
    <source>
        <strain evidence="12">1PO1SC</strain>
    </source>
</reference>
<dbReference type="EMBL" id="PISD01000021">
    <property type="protein sequence ID" value="PKG28892.1"/>
    <property type="molecule type" value="Genomic_DNA"/>
</dbReference>
<dbReference type="RefSeq" id="WP_066201180.1">
    <property type="nucleotide sequence ID" value="NZ_JAFDQP010000011.1"/>
</dbReference>
<dbReference type="Proteomes" id="UP000233343">
    <property type="component" value="Unassembled WGS sequence"/>
</dbReference>
<evidence type="ECO:0000256" key="5">
    <source>
        <dbReference type="ARBA" id="ARBA00022801"/>
    </source>
</evidence>
<dbReference type="PROSITE" id="PS51782">
    <property type="entry name" value="LYSM"/>
    <property type="match status" value="2"/>
</dbReference>
<dbReference type="PROSITE" id="PS52035">
    <property type="entry name" value="PEPTIDASE_M14"/>
    <property type="match status" value="1"/>
</dbReference>
<name>A0A2N0ZHB1_9BACI</name>
<keyword evidence="4" id="KW-0479">Metal-binding</keyword>
<dbReference type="InterPro" id="IPR036779">
    <property type="entry name" value="LysM_dom_sf"/>
</dbReference>
<keyword evidence="5" id="KW-0378">Hydrolase</keyword>
<keyword evidence="7" id="KW-0482">Metalloprotease</keyword>
<dbReference type="GO" id="GO:0008270">
    <property type="term" value="F:zinc ion binding"/>
    <property type="evidence" value="ECO:0007669"/>
    <property type="project" value="InterPro"/>
</dbReference>
<evidence type="ECO:0000256" key="1">
    <source>
        <dbReference type="ARBA" id="ARBA00001947"/>
    </source>
</evidence>
<evidence type="ECO:0000256" key="2">
    <source>
        <dbReference type="ARBA" id="ARBA00005988"/>
    </source>
</evidence>
<dbReference type="InterPro" id="IPR034274">
    <property type="entry name" value="ENP1_M14_CPD"/>
</dbReference>
<feature type="domain" description="LysM" evidence="9">
    <location>
        <begin position="51"/>
        <end position="95"/>
    </location>
</feature>
<keyword evidence="12" id="KW-1185">Reference proteome</keyword>
<dbReference type="InterPro" id="IPR018392">
    <property type="entry name" value="LysM"/>
</dbReference>
<dbReference type="AlphaFoldDB" id="A0A2N0ZHB1"/>
<dbReference type="GO" id="GO:0006508">
    <property type="term" value="P:proteolysis"/>
    <property type="evidence" value="ECO:0007669"/>
    <property type="project" value="UniProtKB-KW"/>
</dbReference>
<dbReference type="GO" id="GO:0005615">
    <property type="term" value="C:extracellular space"/>
    <property type="evidence" value="ECO:0007669"/>
    <property type="project" value="TreeGrafter"/>
</dbReference>
<dbReference type="PRINTS" id="PR00765">
    <property type="entry name" value="CRBOXYPTASEA"/>
</dbReference>
<dbReference type="SMART" id="SM00631">
    <property type="entry name" value="Zn_pept"/>
    <property type="match status" value="1"/>
</dbReference>
<dbReference type="Pfam" id="PF00246">
    <property type="entry name" value="Peptidase_M14"/>
    <property type="match status" value="1"/>
</dbReference>
<evidence type="ECO:0000313" key="12">
    <source>
        <dbReference type="Proteomes" id="UP000233343"/>
    </source>
</evidence>